<dbReference type="SUPFAM" id="SSF51126">
    <property type="entry name" value="Pectin lyase-like"/>
    <property type="match status" value="1"/>
</dbReference>
<comment type="caution">
    <text evidence="3">The sequence shown here is derived from an EMBL/GenBank/DDBJ whole genome shotgun (WGS) entry which is preliminary data.</text>
</comment>
<feature type="domain" description="Right handed beta helix" evidence="2">
    <location>
        <begin position="259"/>
        <end position="383"/>
    </location>
</feature>
<feature type="signal peptide" evidence="1">
    <location>
        <begin position="1"/>
        <end position="24"/>
    </location>
</feature>
<evidence type="ECO:0000313" key="3">
    <source>
        <dbReference type="EMBL" id="MYN29179.1"/>
    </source>
</evidence>
<keyword evidence="4" id="KW-1185">Reference proteome</keyword>
<feature type="chain" id="PRO_5045735191" description="Right handed beta helix domain-containing protein" evidence="1">
    <location>
        <begin position="25"/>
        <end position="404"/>
    </location>
</feature>
<evidence type="ECO:0000259" key="2">
    <source>
        <dbReference type="Pfam" id="PF13229"/>
    </source>
</evidence>
<evidence type="ECO:0000313" key="4">
    <source>
        <dbReference type="Proteomes" id="UP000642144"/>
    </source>
</evidence>
<reference evidence="3 4" key="1">
    <citation type="submission" date="2019-12" db="EMBL/GenBank/DDBJ databases">
        <title>Novel species isolated from a subtropical stream in China.</title>
        <authorList>
            <person name="Lu H."/>
        </authorList>
    </citation>
    <scope>NUCLEOTIDE SEQUENCE [LARGE SCALE GENOMIC DNA]</scope>
    <source>
        <strain evidence="3 4">CY42W</strain>
    </source>
</reference>
<proteinExistence type="predicted"/>
<dbReference type="Pfam" id="PF13229">
    <property type="entry name" value="Beta_helix"/>
    <property type="match status" value="1"/>
</dbReference>
<dbReference type="Proteomes" id="UP000642144">
    <property type="component" value="Unassembled WGS sequence"/>
</dbReference>
<dbReference type="EMBL" id="WWCT01000021">
    <property type="protein sequence ID" value="MYN29179.1"/>
    <property type="molecule type" value="Genomic_DNA"/>
</dbReference>
<dbReference type="InterPro" id="IPR039448">
    <property type="entry name" value="Beta_helix"/>
</dbReference>
<protein>
    <recommendedName>
        <fullName evidence="2">Right handed beta helix domain-containing protein</fullName>
    </recommendedName>
</protein>
<sequence>MATHTAIRIAAICMLALITSPSLAQECFQIRLPEGHKEIRVPANLALVRYQGQSALTPAGFWLYHEGENLSLSGLGHFCLAQDIVRNVGIAKLLDEPDGSGPLIQLSYGDLTFILIDLFSSAWQFAVATEVSTCKIAIDNSGDDWTISISNSGSYCIGQDLRQSDPFYRLPHQAVSKEPLLVIQRSHVLADLNQHRLITSVLSRAGVRVLALKQSPINGITVRNGFISSSSGPTVFMVDAFDDGKDARFGQHLAIAASNGNTSRYRPTEFVLENLTLEGNSHAIVMQGMKNIIRHCKISGGNGTVNIFGPNLIFEDNEVILHAKAQAETNDQAPVALYLEDSANSVVRNNRITIKGNTSGSQAIVLKNSPNVTLQGNTISGTDALYKRLDEQSSVIATDNLLNR</sequence>
<name>A0ABW9W5I3_9BURK</name>
<gene>
    <name evidence="3" type="ORF">GTP69_22495</name>
</gene>
<keyword evidence="1" id="KW-0732">Signal</keyword>
<accession>A0ABW9W5I3</accession>
<evidence type="ECO:0000256" key="1">
    <source>
        <dbReference type="SAM" id="SignalP"/>
    </source>
</evidence>
<organism evidence="3 4">
    <name type="scientific">Duganella levis</name>
    <dbReference type="NCBI Taxonomy" id="2692169"/>
    <lineage>
        <taxon>Bacteria</taxon>
        <taxon>Pseudomonadati</taxon>
        <taxon>Pseudomonadota</taxon>
        <taxon>Betaproteobacteria</taxon>
        <taxon>Burkholderiales</taxon>
        <taxon>Oxalobacteraceae</taxon>
        <taxon>Telluria group</taxon>
        <taxon>Duganella</taxon>
    </lineage>
</organism>
<dbReference type="InterPro" id="IPR011050">
    <property type="entry name" value="Pectin_lyase_fold/virulence"/>
</dbReference>
<dbReference type="RefSeq" id="WP_161056957.1">
    <property type="nucleotide sequence ID" value="NZ_WWCT01000021.1"/>
</dbReference>
<dbReference type="Gene3D" id="2.160.20.10">
    <property type="entry name" value="Single-stranded right-handed beta-helix, Pectin lyase-like"/>
    <property type="match status" value="1"/>
</dbReference>
<dbReference type="InterPro" id="IPR012334">
    <property type="entry name" value="Pectin_lyas_fold"/>
</dbReference>